<dbReference type="InterPro" id="IPR008928">
    <property type="entry name" value="6-hairpin_glycosidase_sf"/>
</dbReference>
<keyword evidence="11" id="KW-0636">Prenylation</keyword>
<evidence type="ECO:0000313" key="14">
    <source>
        <dbReference type="EMBL" id="QFZ91358.2"/>
    </source>
</evidence>
<evidence type="ECO:0000256" key="2">
    <source>
        <dbReference type="ARBA" id="ARBA00005131"/>
    </source>
</evidence>
<dbReference type="GO" id="GO:0005977">
    <property type="term" value="P:glycogen metabolic process"/>
    <property type="evidence" value="ECO:0007669"/>
    <property type="project" value="UniProtKB-KW"/>
</dbReference>
<dbReference type="GO" id="GO:0005964">
    <property type="term" value="C:phosphorylase kinase complex"/>
    <property type="evidence" value="ECO:0007669"/>
    <property type="project" value="TreeGrafter"/>
</dbReference>
<sequence>MTPATSPSVETQLDRYYQQIQAVILERQHPVSGLMPASTAVNTHGNYQDAWVRDNVYSILAVWGLAIAYRKHGLQPTRAYQLEHSVIKLMRGLLFSMMQQADKVERFKNTQDPLDALHAKYDTPTGSTIVGDSEWGHLQLDATSLFLLMLAQMTSSGLRIIYSLDEVNFVQNLVWYIGRTYRTPDYGIWERGNKINHGNAELNASSIGMAKAALEAMSGFNLFGIEGDQSSVIHVMPDEIARTRLTLRSLLPRESASKEVDAATLSVIGFPAFAVEDAELIERTRRKIVEKLEGRYGCKRFLRDGHQTAIEDTSRLHYEPWELQQFEHIECEWPLFFTYLLLDGLFAGDRDRAQHYRDRLDFLQVRQGEFGLLPELYYVPLERIDAERANPRSQARLPNDNIPLVWAQSLYLLGQMLADDLIAPGDIDPLGRHLRSQRPQSQPLVQIALIAEDERLQAELAVRGIASQTPSQVAPIQIRSAADLAQVYGQVGRNAKLRLTGRPIRRLRSLSTAKVYRLAGERVVFLPTFLDQRQSYLPLDYTLLIDQFKSELRYIQRNWDALGRPTLTLLITHTMLETGQEALLDLMAELQQGECYGVAIKLGPLQQLLRTASTERIDNLHDFRFVEDAVQDGQQQQQYWLKHDPASDRPLSRRQEFDLEVEADIEVLIQQLRDSANLYEQVELLQDLQAIAGEAAEIQLHGDRPPVSLTTLLEEVYERGAQLRLWGVLRRAAGLLGRVDISLADAVTDLLVRQKQIAVGKAYSRDSLIVEPLTTPELQEKINLYCREDIRERVLTQEILVHLNVLVKSDPDQFRGFLTLRVGYLILLLTSDLAQERQLTQDEAYEQLMQLSPHEVKQRLRSVIFGFDTVNQLLRQQESLHLNTAVSNIVWQIPETNGQSEESTESTQKNWHLQRQREGALNRVPTRFYPCVWEVMCHCRGLVIGDKLERRNRLDSDPLLAEMTPGEKNFALYIEHLLNKIDAPEYRQITIEALMSLHSFFEDNPSLRLEDYIVLDVLVGHAVRLAWLADHADRRDRYDEDKAAAWQQFYQRSPEQCRRFVLEAVRFLSEEKQPVPAAELPR</sequence>
<keyword evidence="10" id="KW-0449">Lipoprotein</keyword>
<dbReference type="Pfam" id="PF00723">
    <property type="entry name" value="Glyco_hydro_15"/>
    <property type="match status" value="1"/>
</dbReference>
<dbReference type="InterPro" id="IPR011613">
    <property type="entry name" value="GH15-like"/>
</dbReference>
<evidence type="ECO:0000256" key="10">
    <source>
        <dbReference type="ARBA" id="ARBA00023288"/>
    </source>
</evidence>
<evidence type="ECO:0000256" key="8">
    <source>
        <dbReference type="ARBA" id="ARBA00023136"/>
    </source>
</evidence>
<accession>A0AAT9JPC4</accession>
<evidence type="ECO:0000259" key="13">
    <source>
        <dbReference type="Pfam" id="PF19292"/>
    </source>
</evidence>
<feature type="domain" description="GH15-like" evidence="12">
    <location>
        <begin position="12"/>
        <end position="823"/>
    </location>
</feature>
<evidence type="ECO:0000256" key="5">
    <source>
        <dbReference type="ARBA" id="ARBA00022553"/>
    </source>
</evidence>
<evidence type="ECO:0000256" key="7">
    <source>
        <dbReference type="ARBA" id="ARBA00022860"/>
    </source>
</evidence>
<dbReference type="GO" id="GO:0005886">
    <property type="term" value="C:plasma membrane"/>
    <property type="evidence" value="ECO:0007669"/>
    <property type="project" value="UniProtKB-SubCell"/>
</dbReference>
<dbReference type="FunFam" id="1.50.10.10:FF:000004">
    <property type="entry name" value="Phosphorylase b kinase regulatory subunit"/>
    <property type="match status" value="1"/>
</dbReference>
<dbReference type="InterPro" id="IPR045583">
    <property type="entry name" value="KPBA/B_C"/>
</dbReference>
<evidence type="ECO:0000256" key="3">
    <source>
        <dbReference type="ARBA" id="ARBA00007128"/>
    </source>
</evidence>
<comment type="subcellular location">
    <subcellularLocation>
        <location evidence="1">Cell membrane</location>
        <topology evidence="1">Lipid-anchor</topology>
        <orientation evidence="1">Cytoplasmic side</orientation>
    </subcellularLocation>
</comment>
<evidence type="ECO:0000256" key="9">
    <source>
        <dbReference type="ARBA" id="ARBA00023277"/>
    </source>
</evidence>
<comment type="pathway">
    <text evidence="2">Glycan biosynthesis; glycogen metabolism.</text>
</comment>
<dbReference type="GO" id="GO:0005516">
    <property type="term" value="F:calmodulin binding"/>
    <property type="evidence" value="ECO:0007669"/>
    <property type="project" value="UniProtKB-KW"/>
</dbReference>
<dbReference type="PANTHER" id="PTHR10749:SF8">
    <property type="entry name" value="PHOSPHORYLASE B KINASE REGULATORY SUBUNIT BETA"/>
    <property type="match status" value="1"/>
</dbReference>
<dbReference type="InterPro" id="IPR012341">
    <property type="entry name" value="6hp_glycosidase-like_sf"/>
</dbReference>
<proteinExistence type="inferred from homology"/>
<dbReference type="SUPFAM" id="SSF48208">
    <property type="entry name" value="Six-hairpin glycosidases"/>
    <property type="match status" value="1"/>
</dbReference>
<dbReference type="Gene3D" id="1.50.10.10">
    <property type="match status" value="1"/>
</dbReference>
<organism evidence="14">
    <name type="scientific">Synechococcus elongatus PCC 11802</name>
    <dbReference type="NCBI Taxonomy" id="2283154"/>
    <lineage>
        <taxon>Bacteria</taxon>
        <taxon>Bacillati</taxon>
        <taxon>Cyanobacteriota</taxon>
        <taxon>Cyanophyceae</taxon>
        <taxon>Synechococcales</taxon>
        <taxon>Synechococcaceae</taxon>
        <taxon>Synechococcus</taxon>
    </lineage>
</organism>
<dbReference type="InterPro" id="IPR008734">
    <property type="entry name" value="PHK_A/B_su"/>
</dbReference>
<keyword evidence="14" id="KW-0378">Hydrolase</keyword>
<evidence type="ECO:0000259" key="12">
    <source>
        <dbReference type="Pfam" id="PF00723"/>
    </source>
</evidence>
<evidence type="ECO:0000256" key="1">
    <source>
        <dbReference type="ARBA" id="ARBA00004342"/>
    </source>
</evidence>
<name>A0AAT9JPC4_SYNEL</name>
<comment type="similarity">
    <text evidence="3">Belongs to the phosphorylase b kinase regulatory chain family.</text>
</comment>
<dbReference type="PANTHER" id="PTHR10749">
    <property type="entry name" value="PHOSPHORYLASE B KINASE REGULATORY SUBUNIT"/>
    <property type="match status" value="1"/>
</dbReference>
<reference evidence="14" key="1">
    <citation type="submission" date="2024-01" db="EMBL/GenBank/DDBJ databases">
        <title>Synechococcus elongatus PCC 11802, a close yet different native of Synechococcus elongatus PCC 11801.</title>
        <authorList>
            <person name="Jaiswal D."/>
            <person name="Sengupta A."/>
            <person name="Sengupta S."/>
            <person name="Pakrasi H.B."/>
            <person name="Wangikar P."/>
        </authorList>
    </citation>
    <scope>NUCLEOTIDE SEQUENCE</scope>
    <source>
        <strain evidence="14">PCC 11802</strain>
    </source>
</reference>
<dbReference type="AlphaFoldDB" id="A0AAT9JPC4"/>
<keyword evidence="7" id="KW-0112">Calmodulin-binding</keyword>
<evidence type="ECO:0000256" key="6">
    <source>
        <dbReference type="ARBA" id="ARBA00022600"/>
    </source>
</evidence>
<dbReference type="GO" id="GO:0016787">
    <property type="term" value="F:hydrolase activity"/>
    <property type="evidence" value="ECO:0007669"/>
    <property type="project" value="UniProtKB-KW"/>
</dbReference>
<keyword evidence="4" id="KW-1003">Cell membrane</keyword>
<protein>
    <submittedName>
        <fullName evidence="14">Glycoside hydrolase family 15 protein</fullName>
    </submittedName>
</protein>
<keyword evidence="6" id="KW-0321">Glycogen metabolism</keyword>
<evidence type="ECO:0000256" key="4">
    <source>
        <dbReference type="ARBA" id="ARBA00022475"/>
    </source>
</evidence>
<keyword evidence="8" id="KW-0472">Membrane</keyword>
<dbReference type="EMBL" id="CP034671">
    <property type="protein sequence ID" value="QFZ91358.2"/>
    <property type="molecule type" value="Genomic_DNA"/>
</dbReference>
<dbReference type="RefSeq" id="WP_338438544.1">
    <property type="nucleotide sequence ID" value="NZ_CP034671.2"/>
</dbReference>
<keyword evidence="5" id="KW-0597">Phosphoprotein</keyword>
<keyword evidence="9" id="KW-0119">Carbohydrate metabolism</keyword>
<gene>
    <name evidence="14" type="ORF">EKO22_02210</name>
</gene>
<evidence type="ECO:0000256" key="11">
    <source>
        <dbReference type="ARBA" id="ARBA00023289"/>
    </source>
</evidence>
<feature type="domain" description="Phosphorylase b kinase regulatory subunit alpha/beta C-terminal" evidence="13">
    <location>
        <begin position="836"/>
        <end position="1073"/>
    </location>
</feature>
<dbReference type="Pfam" id="PF19292">
    <property type="entry name" value="KPBB_C"/>
    <property type="match status" value="1"/>
</dbReference>